<feature type="binding site" evidence="5 7">
    <location>
        <begin position="8"/>
        <end position="15"/>
    </location>
    <ligand>
        <name>substrate</name>
    </ligand>
</feature>
<dbReference type="Gene3D" id="3.40.50.1240">
    <property type="entry name" value="Phosphoglycerate mutase-like"/>
    <property type="match status" value="1"/>
</dbReference>
<sequence>MPLLVLVRHGQSQFNLENRFTGNVDTPLTDLGRHEAREAGTLLKNDRFTIGFTSVLQRAIDTMTIILHETGQTELPVERSAALNERMYGDLQGTNKAEAEERFGAEQVFRWRRSYDERPPNGESLHDTVDRVVPYFDQTILPHLNRDEAVLIVAHGNSLRALLMRLENISPDHIEKVELATGVPRQYDYDPATATFRQLGK</sequence>
<name>A0A2T0TMR7_9BACT</name>
<feature type="binding site" evidence="5 7">
    <location>
        <position position="96"/>
    </location>
    <ligand>
        <name>substrate</name>
    </ligand>
</feature>
<proteinExistence type="inferred from homology"/>
<dbReference type="Pfam" id="PF00300">
    <property type="entry name" value="His_Phos_1"/>
    <property type="match status" value="1"/>
</dbReference>
<reference evidence="10 11" key="1">
    <citation type="submission" date="2018-03" db="EMBL/GenBank/DDBJ databases">
        <title>Genomic Encyclopedia of Archaeal and Bacterial Type Strains, Phase II (KMG-II): from individual species to whole genera.</title>
        <authorList>
            <person name="Goeker M."/>
        </authorList>
    </citation>
    <scope>NUCLEOTIDE SEQUENCE [LARGE SCALE GENOMIC DNA]</scope>
    <source>
        <strain evidence="10 11">DSM 28354</strain>
    </source>
</reference>
<protein>
    <recommendedName>
        <fullName evidence="5 9">2,3-bisphosphoglycerate-dependent phosphoglycerate mutase</fullName>
        <shortName evidence="5">BPG-dependent PGAM</shortName>
        <shortName evidence="5">PGAM</shortName>
        <shortName evidence="5">Phosphoglyceromutase</shortName>
        <shortName evidence="5">dPGM</shortName>
        <ecNumber evidence="5 9">5.4.2.11</ecNumber>
    </recommendedName>
</protein>
<dbReference type="InterPro" id="IPR013078">
    <property type="entry name" value="His_Pase_superF_clade-1"/>
</dbReference>
<dbReference type="Proteomes" id="UP000238375">
    <property type="component" value="Unassembled WGS sequence"/>
</dbReference>
<comment type="function">
    <text evidence="5 9">Catalyzes the interconversion of 2-phosphoglycerate and 3-phosphoglycerate.</text>
</comment>
<dbReference type="InterPro" id="IPR029033">
    <property type="entry name" value="His_PPase_superfam"/>
</dbReference>
<dbReference type="InterPro" id="IPR005952">
    <property type="entry name" value="Phosphogly_mut1"/>
</dbReference>
<comment type="catalytic activity">
    <reaction evidence="5 9">
        <text>(2R)-2-phosphoglycerate = (2R)-3-phosphoglycerate</text>
        <dbReference type="Rhea" id="RHEA:15901"/>
        <dbReference type="ChEBI" id="CHEBI:58272"/>
        <dbReference type="ChEBI" id="CHEBI:58289"/>
        <dbReference type="EC" id="5.4.2.11"/>
    </reaction>
</comment>
<feature type="binding site" evidence="5 7">
    <location>
        <position position="58"/>
    </location>
    <ligand>
        <name>substrate</name>
    </ligand>
</feature>
<evidence type="ECO:0000256" key="3">
    <source>
        <dbReference type="ARBA" id="ARBA00023152"/>
    </source>
</evidence>
<feature type="binding site" evidence="5 7">
    <location>
        <begin position="85"/>
        <end position="88"/>
    </location>
    <ligand>
        <name>substrate</name>
    </ligand>
</feature>
<dbReference type="UniPathway" id="UPA00109">
    <property type="reaction ID" value="UER00186"/>
</dbReference>
<dbReference type="HAMAP" id="MF_01039">
    <property type="entry name" value="PGAM_GpmA"/>
    <property type="match status" value="1"/>
</dbReference>
<dbReference type="SUPFAM" id="SSF53254">
    <property type="entry name" value="Phosphoglycerate mutase-like"/>
    <property type="match status" value="1"/>
</dbReference>
<feature type="active site" description="Proton donor/acceptor" evidence="5 6">
    <location>
        <position position="85"/>
    </location>
</feature>
<dbReference type="RefSeq" id="WP_106135780.1">
    <property type="nucleotide sequence ID" value="NZ_PVTE01000001.1"/>
</dbReference>
<evidence type="ECO:0000256" key="2">
    <source>
        <dbReference type="ARBA" id="ARBA00022432"/>
    </source>
</evidence>
<dbReference type="PROSITE" id="PS00175">
    <property type="entry name" value="PG_MUTASE"/>
    <property type="match status" value="1"/>
</dbReference>
<keyword evidence="4 5" id="KW-0413">Isomerase</keyword>
<evidence type="ECO:0000256" key="1">
    <source>
        <dbReference type="ARBA" id="ARBA00006717"/>
    </source>
</evidence>
<keyword evidence="11" id="KW-1185">Reference proteome</keyword>
<dbReference type="EC" id="5.4.2.11" evidence="5 9"/>
<comment type="similarity">
    <text evidence="1 5">Belongs to the phosphoglycerate mutase family. BPG-dependent PGAM subfamily.</text>
</comment>
<dbReference type="EMBL" id="PVTE01000001">
    <property type="protein sequence ID" value="PRY47012.1"/>
    <property type="molecule type" value="Genomic_DNA"/>
</dbReference>
<evidence type="ECO:0000256" key="8">
    <source>
        <dbReference type="PIRSR" id="PIRSR613078-3"/>
    </source>
</evidence>
<evidence type="ECO:0000256" key="4">
    <source>
        <dbReference type="ARBA" id="ARBA00023235"/>
    </source>
</evidence>
<dbReference type="AlphaFoldDB" id="A0A2T0TMR7"/>
<feature type="binding site" evidence="5 7">
    <location>
        <begin position="21"/>
        <end position="22"/>
    </location>
    <ligand>
        <name>substrate</name>
    </ligand>
</feature>
<dbReference type="CDD" id="cd07067">
    <property type="entry name" value="HP_PGM_like"/>
    <property type="match status" value="1"/>
</dbReference>
<dbReference type="GO" id="GO:0004619">
    <property type="term" value="F:phosphoglycerate mutase activity"/>
    <property type="evidence" value="ECO:0007669"/>
    <property type="project" value="UniProtKB-UniRule"/>
</dbReference>
<comment type="pathway">
    <text evidence="5 9">Carbohydrate degradation; glycolysis; pyruvate from D-glyceraldehyde 3-phosphate: step 3/5.</text>
</comment>
<accession>A0A2T0TMR7</accession>
<comment type="caution">
    <text evidence="10">The sequence shown here is derived from an EMBL/GenBank/DDBJ whole genome shotgun (WGS) entry which is preliminary data.</text>
</comment>
<organism evidence="10 11">
    <name type="scientific">Spirosoma oryzae</name>
    <dbReference type="NCBI Taxonomy" id="1469603"/>
    <lineage>
        <taxon>Bacteria</taxon>
        <taxon>Pseudomonadati</taxon>
        <taxon>Bacteroidota</taxon>
        <taxon>Cytophagia</taxon>
        <taxon>Cytophagales</taxon>
        <taxon>Cytophagaceae</taxon>
        <taxon>Spirosoma</taxon>
    </lineage>
</organism>
<dbReference type="PIRSF" id="PIRSF000709">
    <property type="entry name" value="6PFK_2-Ptase"/>
    <property type="match status" value="1"/>
</dbReference>
<keyword evidence="3 5" id="KW-0324">Glycolysis</keyword>
<dbReference type="GO" id="GO:0006096">
    <property type="term" value="P:glycolytic process"/>
    <property type="evidence" value="ECO:0007669"/>
    <property type="project" value="UniProtKB-UniRule"/>
</dbReference>
<gene>
    <name evidence="5" type="primary">gpmA</name>
    <name evidence="10" type="ORF">CLV58_10176</name>
</gene>
<feature type="binding site" evidence="5 7">
    <location>
        <begin position="156"/>
        <end position="157"/>
    </location>
    <ligand>
        <name>substrate</name>
    </ligand>
</feature>
<evidence type="ECO:0000256" key="7">
    <source>
        <dbReference type="PIRSR" id="PIRSR613078-2"/>
    </source>
</evidence>
<dbReference type="NCBIfam" id="TIGR01258">
    <property type="entry name" value="pgm_1"/>
    <property type="match status" value="1"/>
</dbReference>
<dbReference type="GO" id="GO:0006094">
    <property type="term" value="P:gluconeogenesis"/>
    <property type="evidence" value="ECO:0007669"/>
    <property type="project" value="UniProtKB-UniRule"/>
</dbReference>
<feature type="binding site" evidence="5 7">
    <location>
        <begin position="112"/>
        <end position="113"/>
    </location>
    <ligand>
        <name>substrate</name>
    </ligand>
</feature>
<evidence type="ECO:0000256" key="6">
    <source>
        <dbReference type="PIRSR" id="PIRSR613078-1"/>
    </source>
</evidence>
<evidence type="ECO:0000313" key="10">
    <source>
        <dbReference type="EMBL" id="PRY47012.1"/>
    </source>
</evidence>
<dbReference type="PANTHER" id="PTHR11931">
    <property type="entry name" value="PHOSPHOGLYCERATE MUTASE"/>
    <property type="match status" value="1"/>
</dbReference>
<keyword evidence="2 5" id="KW-0312">Gluconeogenesis</keyword>
<evidence type="ECO:0000256" key="5">
    <source>
        <dbReference type="HAMAP-Rule" id="MF_01039"/>
    </source>
</evidence>
<evidence type="ECO:0000256" key="9">
    <source>
        <dbReference type="RuleBase" id="RU004512"/>
    </source>
</evidence>
<feature type="site" description="Transition state stabilizer" evidence="5 8">
    <location>
        <position position="155"/>
    </location>
</feature>
<dbReference type="SMART" id="SM00855">
    <property type="entry name" value="PGAM"/>
    <property type="match status" value="1"/>
</dbReference>
<feature type="active site" description="Tele-phosphohistidine intermediate" evidence="5 6">
    <location>
        <position position="9"/>
    </location>
</feature>
<evidence type="ECO:0000313" key="11">
    <source>
        <dbReference type="Proteomes" id="UP000238375"/>
    </source>
</evidence>
<dbReference type="InterPro" id="IPR001345">
    <property type="entry name" value="PG/BPGM_mutase_AS"/>
</dbReference>
<dbReference type="OrthoDB" id="9782128at2"/>